<dbReference type="OrthoDB" id="7432757at2"/>
<dbReference type="AlphaFoldDB" id="A0A2S5GZC9"/>
<comment type="caution">
    <text evidence="2">The sequence shown here is derived from an EMBL/GenBank/DDBJ whole genome shotgun (WGS) entry which is preliminary data.</text>
</comment>
<proteinExistence type="predicted"/>
<evidence type="ECO:0000256" key="1">
    <source>
        <dbReference type="SAM" id="SignalP"/>
    </source>
</evidence>
<evidence type="ECO:0000313" key="3">
    <source>
        <dbReference type="Proteomes" id="UP000239990"/>
    </source>
</evidence>
<reference evidence="2 3" key="1">
    <citation type="submission" date="2018-02" db="EMBL/GenBank/DDBJ databases">
        <title>Draft Genome of Achromobacter spanius stain 6.</title>
        <authorList>
            <person name="Gunasekera T.S."/>
            <person name="Radwan O."/>
            <person name="Ruiz O.N."/>
        </authorList>
    </citation>
    <scope>NUCLEOTIDE SEQUENCE [LARGE SCALE GENOMIC DNA]</scope>
    <source>
        <strain evidence="2 3">6</strain>
    </source>
</reference>
<name>A0A2S5GZC9_9BURK</name>
<gene>
    <name evidence="2" type="ORF">C4E15_02520</name>
</gene>
<accession>A0A2S5GZC9</accession>
<dbReference type="InterPro" id="IPR022050">
    <property type="entry name" value="T_hemolysin"/>
</dbReference>
<dbReference type="EMBL" id="PREU01000001">
    <property type="protein sequence ID" value="PPA78173.1"/>
    <property type="molecule type" value="Genomic_DNA"/>
</dbReference>
<dbReference type="Pfam" id="PF12261">
    <property type="entry name" value="T_hemolysin"/>
    <property type="match status" value="1"/>
</dbReference>
<evidence type="ECO:0000313" key="2">
    <source>
        <dbReference type="EMBL" id="PPA78173.1"/>
    </source>
</evidence>
<organism evidence="2 3">
    <name type="scientific">Achromobacter spanius</name>
    <dbReference type="NCBI Taxonomy" id="217203"/>
    <lineage>
        <taxon>Bacteria</taxon>
        <taxon>Pseudomonadati</taxon>
        <taxon>Pseudomonadota</taxon>
        <taxon>Betaproteobacteria</taxon>
        <taxon>Burkholderiales</taxon>
        <taxon>Alcaligenaceae</taxon>
        <taxon>Achromobacter</taxon>
    </lineage>
</organism>
<dbReference type="Proteomes" id="UP000239990">
    <property type="component" value="Unassembled WGS sequence"/>
</dbReference>
<feature type="chain" id="PRO_5015479367" evidence="1">
    <location>
        <begin position="23"/>
        <end position="208"/>
    </location>
</feature>
<keyword evidence="1" id="KW-0732">Signal</keyword>
<sequence>MSHTKLLALPAGLPMASRPASAVATLHVHAPEDPMRARVESYIRQRYQQRFGAQINDWLPTLVSVQSDGEILAAAGYRGAADPLFLERYLAAPIEKYLLDEGALVARGRIVEAGQFAAVRPGAGRLLVPLLARHLHQQGFDWAVSTLTRELHQLFVRMGLAHQPLCTATADHLSEHERADWGTYYAHGPQVFAGRLHAILARFPEQAA</sequence>
<feature type="signal peptide" evidence="1">
    <location>
        <begin position="1"/>
        <end position="22"/>
    </location>
</feature>
<protein>
    <submittedName>
        <fullName evidence="2">Thermostable hemolysin</fullName>
    </submittedName>
</protein>